<comment type="caution">
    <text evidence="7">The sequence shown here is derived from an EMBL/GenBank/DDBJ whole genome shotgun (WGS) entry which is preliminary data.</text>
</comment>
<keyword evidence="8" id="KW-1185">Reference proteome</keyword>
<dbReference type="GO" id="GO:0005777">
    <property type="term" value="C:peroxisome"/>
    <property type="evidence" value="ECO:0007669"/>
    <property type="project" value="UniProtKB-SubCell"/>
</dbReference>
<keyword evidence="3" id="KW-0436">Ligase</keyword>
<dbReference type="Proteomes" id="UP001497472">
    <property type="component" value="Unassembled WGS sequence"/>
</dbReference>
<sequence length="524" mass="58450">MSNIVYGDKNVAVPHHVHFGKYLLENLKKEKSNIALINAENGEKLTYKEFTQYAVNLANKLMKLGIGRGDVVAVGSEKRNYLGPTLVAILLTGAAYTAYDLQTGKSALAHKLTVAQPNYFIMSESFWERYSKLLLSFDAIKSFFTLDIEPKSAISIQLLVKDDIDIDTFEPAEVDGENDVAIILYSSGTTGLPKGVLLTHLNSIVNVVPYSLDLNVINTIYTCGEWYHNYDTFSAYKFLCLGKTVVYLCDVTSEKILKCIDQYKINMAMLIPYFIVGLGKVLDSKKYNLDSLKIIYSRSAPLHNKTIENIKQRFPGVQEIFQGYGMTECGELSSEIWGTKGAKPGSVGMASPGLVLKISDPKTGKTLGPNERGEIRSSGRVLMNGYIRIDRDTYLDEDGFLKTGDLGYYDEDKYFYIVDRIKDILCYNGDQVPPLELETILELHPGVLEAAVVGKDDEVHGDIPTAFVVRQADSNVTEEELINYVAAEVPPFMHLAGGVKFITKLPRNPRGKILRRELKNLLNK</sequence>
<evidence type="ECO:0000256" key="1">
    <source>
        <dbReference type="ARBA" id="ARBA00004275"/>
    </source>
</evidence>
<evidence type="ECO:0000313" key="8">
    <source>
        <dbReference type="Proteomes" id="UP001497472"/>
    </source>
</evidence>
<comment type="similarity">
    <text evidence="2">Belongs to the ATP-dependent AMP-binding enzyme family.</text>
</comment>
<accession>A0AAV1J4M9</accession>
<feature type="domain" description="AMP-dependent synthetase/ligase" evidence="5">
    <location>
        <begin position="26"/>
        <end position="386"/>
    </location>
</feature>
<dbReference type="Gene3D" id="3.40.50.12780">
    <property type="entry name" value="N-terminal domain of ligase-like"/>
    <property type="match status" value="1"/>
</dbReference>
<dbReference type="GO" id="GO:0016405">
    <property type="term" value="F:CoA-ligase activity"/>
    <property type="evidence" value="ECO:0007669"/>
    <property type="project" value="TreeGrafter"/>
</dbReference>
<proteinExistence type="inferred from homology"/>
<dbReference type="PANTHER" id="PTHR24096:SF149">
    <property type="entry name" value="AMP-BINDING DOMAIN-CONTAINING PROTEIN-RELATED"/>
    <property type="match status" value="1"/>
</dbReference>
<dbReference type="Pfam" id="PF00501">
    <property type="entry name" value="AMP-binding"/>
    <property type="match status" value="1"/>
</dbReference>
<dbReference type="Gene3D" id="3.30.300.30">
    <property type="match status" value="1"/>
</dbReference>
<keyword evidence="4" id="KW-0576">Peroxisome</keyword>
<gene>
    <name evidence="7" type="ORF">LNINA_LOCUS3817</name>
</gene>
<evidence type="ECO:0000259" key="5">
    <source>
        <dbReference type="Pfam" id="PF00501"/>
    </source>
</evidence>
<dbReference type="InterPro" id="IPR045851">
    <property type="entry name" value="AMP-bd_C_sf"/>
</dbReference>
<reference evidence="7 8" key="1">
    <citation type="submission" date="2023-11" db="EMBL/GenBank/DDBJ databases">
        <authorList>
            <person name="Okamura Y."/>
        </authorList>
    </citation>
    <scope>NUCLEOTIDE SEQUENCE [LARGE SCALE GENOMIC DNA]</scope>
</reference>
<dbReference type="InterPro" id="IPR000873">
    <property type="entry name" value="AMP-dep_synth/lig_dom"/>
</dbReference>
<evidence type="ECO:0000259" key="6">
    <source>
        <dbReference type="Pfam" id="PF13193"/>
    </source>
</evidence>
<dbReference type="PROSITE" id="PS00455">
    <property type="entry name" value="AMP_BINDING"/>
    <property type="match status" value="1"/>
</dbReference>
<name>A0AAV1J4M9_9NEOP</name>
<dbReference type="AlphaFoldDB" id="A0AAV1J4M9"/>
<protein>
    <submittedName>
        <fullName evidence="7">Uncharacterized protein</fullName>
    </submittedName>
</protein>
<evidence type="ECO:0000256" key="3">
    <source>
        <dbReference type="ARBA" id="ARBA00022598"/>
    </source>
</evidence>
<evidence type="ECO:0000256" key="2">
    <source>
        <dbReference type="ARBA" id="ARBA00006432"/>
    </source>
</evidence>
<dbReference type="Pfam" id="PF13193">
    <property type="entry name" value="AMP-binding_C"/>
    <property type="match status" value="1"/>
</dbReference>
<organism evidence="7 8">
    <name type="scientific">Leptosia nina</name>
    <dbReference type="NCBI Taxonomy" id="320188"/>
    <lineage>
        <taxon>Eukaryota</taxon>
        <taxon>Metazoa</taxon>
        <taxon>Ecdysozoa</taxon>
        <taxon>Arthropoda</taxon>
        <taxon>Hexapoda</taxon>
        <taxon>Insecta</taxon>
        <taxon>Pterygota</taxon>
        <taxon>Neoptera</taxon>
        <taxon>Endopterygota</taxon>
        <taxon>Lepidoptera</taxon>
        <taxon>Glossata</taxon>
        <taxon>Ditrysia</taxon>
        <taxon>Papilionoidea</taxon>
        <taxon>Pieridae</taxon>
        <taxon>Pierinae</taxon>
        <taxon>Leptosia</taxon>
    </lineage>
</organism>
<evidence type="ECO:0000256" key="4">
    <source>
        <dbReference type="ARBA" id="ARBA00023140"/>
    </source>
</evidence>
<dbReference type="InterPro" id="IPR025110">
    <property type="entry name" value="AMP-bd_C"/>
</dbReference>
<dbReference type="InterPro" id="IPR020845">
    <property type="entry name" value="AMP-binding_CS"/>
</dbReference>
<evidence type="ECO:0000313" key="7">
    <source>
        <dbReference type="EMBL" id="CAK1544037.1"/>
    </source>
</evidence>
<comment type="subcellular location">
    <subcellularLocation>
        <location evidence="1">Peroxisome</location>
    </subcellularLocation>
</comment>
<dbReference type="InterPro" id="IPR042099">
    <property type="entry name" value="ANL_N_sf"/>
</dbReference>
<dbReference type="PANTHER" id="PTHR24096">
    <property type="entry name" value="LONG-CHAIN-FATTY-ACID--COA LIGASE"/>
    <property type="match status" value="1"/>
</dbReference>
<dbReference type="SUPFAM" id="SSF56801">
    <property type="entry name" value="Acetyl-CoA synthetase-like"/>
    <property type="match status" value="1"/>
</dbReference>
<dbReference type="EMBL" id="CAVLEF010000005">
    <property type="protein sequence ID" value="CAK1544037.1"/>
    <property type="molecule type" value="Genomic_DNA"/>
</dbReference>
<feature type="domain" description="AMP-binding enzyme C-terminal" evidence="6">
    <location>
        <begin position="436"/>
        <end position="512"/>
    </location>
</feature>